<reference evidence="2 3" key="1">
    <citation type="submission" date="2023-07" db="EMBL/GenBank/DDBJ databases">
        <title>Sorghum-associated microbial communities from plants grown in Nebraska, USA.</title>
        <authorList>
            <person name="Schachtman D."/>
        </authorList>
    </citation>
    <scope>NUCLEOTIDE SEQUENCE [LARGE SCALE GENOMIC DNA]</scope>
    <source>
        <strain evidence="2 3">CC482</strain>
    </source>
</reference>
<evidence type="ECO:0000313" key="3">
    <source>
        <dbReference type="Proteomes" id="UP001229346"/>
    </source>
</evidence>
<accession>A0ABT9U2L0</accession>
<comment type="caution">
    <text evidence="2">The sequence shown here is derived from an EMBL/GenBank/DDBJ whole genome shotgun (WGS) entry which is preliminary data.</text>
</comment>
<dbReference type="InterPro" id="IPR001119">
    <property type="entry name" value="SLH_dom"/>
</dbReference>
<dbReference type="PROSITE" id="PS51272">
    <property type="entry name" value="SLH"/>
    <property type="match status" value="1"/>
</dbReference>
<evidence type="ECO:0000313" key="2">
    <source>
        <dbReference type="EMBL" id="MDQ0113863.1"/>
    </source>
</evidence>
<sequence>MAAIISSALKLSIEKVDVTGFADNDMIPAWARGAVEALHQLGLIQGKGDNAFDPSGKTTRAEAITVLLKMLALQSE</sequence>
<gene>
    <name evidence="2" type="ORF">J2T15_003306</name>
</gene>
<proteinExistence type="predicted"/>
<dbReference type="Pfam" id="PF00395">
    <property type="entry name" value="SLH"/>
    <property type="match status" value="1"/>
</dbReference>
<dbReference type="Proteomes" id="UP001229346">
    <property type="component" value="Unassembled WGS sequence"/>
</dbReference>
<organism evidence="2 3">
    <name type="scientific">Paenibacillus harenae</name>
    <dbReference type="NCBI Taxonomy" id="306543"/>
    <lineage>
        <taxon>Bacteria</taxon>
        <taxon>Bacillati</taxon>
        <taxon>Bacillota</taxon>
        <taxon>Bacilli</taxon>
        <taxon>Bacillales</taxon>
        <taxon>Paenibacillaceae</taxon>
        <taxon>Paenibacillus</taxon>
    </lineage>
</organism>
<protein>
    <recommendedName>
        <fullName evidence="1">SLH domain-containing protein</fullName>
    </recommendedName>
</protein>
<evidence type="ECO:0000259" key="1">
    <source>
        <dbReference type="PROSITE" id="PS51272"/>
    </source>
</evidence>
<dbReference type="RefSeq" id="WP_307205123.1">
    <property type="nucleotide sequence ID" value="NZ_JAUSSU010000006.1"/>
</dbReference>
<feature type="domain" description="SLH" evidence="1">
    <location>
        <begin position="18"/>
        <end position="76"/>
    </location>
</feature>
<dbReference type="EMBL" id="JAUSSU010000006">
    <property type="protein sequence ID" value="MDQ0113863.1"/>
    <property type="molecule type" value="Genomic_DNA"/>
</dbReference>
<name>A0ABT9U2L0_PAEHA</name>
<keyword evidence="3" id="KW-1185">Reference proteome</keyword>